<reference evidence="6 7" key="1">
    <citation type="submission" date="2020-10" db="EMBL/GenBank/DDBJ databases">
        <title>Campylobacter and Helicobacter PacBio genomes.</title>
        <authorList>
            <person name="Lane C."/>
        </authorList>
    </citation>
    <scope>NUCLEOTIDE SEQUENCE [LARGE SCALE GENOMIC DNA]</scope>
    <source>
        <strain evidence="6 7">2014D-0218</strain>
    </source>
</reference>
<dbReference type="FunFam" id="2.60.40.4380:FF:000002">
    <property type="entry name" value="Translational regulator CsrA"/>
    <property type="match status" value="1"/>
</dbReference>
<evidence type="ECO:0000256" key="1">
    <source>
        <dbReference type="ARBA" id="ARBA00022490"/>
    </source>
</evidence>
<sequence>MLILSRKENESIKIGDDIEIKVVQTGKGYAKIGIEAPKSLMILRKELVEQVKSENLHAISDETIKLDDLSKKLKK</sequence>
<organism evidence="6 7">
    <name type="scientific">Campylobacter lari</name>
    <dbReference type="NCBI Taxonomy" id="201"/>
    <lineage>
        <taxon>Bacteria</taxon>
        <taxon>Pseudomonadati</taxon>
        <taxon>Campylobacterota</taxon>
        <taxon>Epsilonproteobacteria</taxon>
        <taxon>Campylobacterales</taxon>
        <taxon>Campylobacteraceae</taxon>
        <taxon>Campylobacter</taxon>
    </lineage>
</organism>
<evidence type="ECO:0000313" key="6">
    <source>
        <dbReference type="EMBL" id="QOQ99695.1"/>
    </source>
</evidence>
<dbReference type="EMBL" id="CP063088">
    <property type="protein sequence ID" value="QOQ99695.1"/>
    <property type="molecule type" value="Genomic_DNA"/>
</dbReference>
<dbReference type="Pfam" id="PF02599">
    <property type="entry name" value="CsrA"/>
    <property type="match status" value="1"/>
</dbReference>
<keyword evidence="3 5" id="KW-0810">Translation regulation</keyword>
<dbReference type="GO" id="GO:0048027">
    <property type="term" value="F:mRNA 5'-UTR binding"/>
    <property type="evidence" value="ECO:0007669"/>
    <property type="project" value="UniProtKB-UniRule"/>
</dbReference>
<dbReference type="PANTHER" id="PTHR34984:SF1">
    <property type="entry name" value="CARBON STORAGE REGULATOR"/>
    <property type="match status" value="1"/>
</dbReference>
<dbReference type="AlphaFoldDB" id="A0A7M1MIN2"/>
<dbReference type="GO" id="GO:0006109">
    <property type="term" value="P:regulation of carbohydrate metabolic process"/>
    <property type="evidence" value="ECO:0007669"/>
    <property type="project" value="InterPro"/>
</dbReference>
<keyword evidence="4 5" id="KW-0694">RNA-binding</keyword>
<dbReference type="HAMAP" id="MF_00167">
    <property type="entry name" value="CsrA"/>
    <property type="match status" value="1"/>
</dbReference>
<dbReference type="PANTHER" id="PTHR34984">
    <property type="entry name" value="CARBON STORAGE REGULATOR"/>
    <property type="match status" value="1"/>
</dbReference>
<evidence type="ECO:0000256" key="3">
    <source>
        <dbReference type="ARBA" id="ARBA00022845"/>
    </source>
</evidence>
<name>A0A7M1MIN2_CAMLA</name>
<dbReference type="GO" id="GO:0045947">
    <property type="term" value="P:negative regulation of translational initiation"/>
    <property type="evidence" value="ECO:0007669"/>
    <property type="project" value="UniProtKB-UniRule"/>
</dbReference>
<comment type="subcellular location">
    <subcellularLocation>
        <location evidence="5">Cytoplasm</location>
    </subcellularLocation>
</comment>
<keyword evidence="1 5" id="KW-0963">Cytoplasm</keyword>
<keyword evidence="2 5" id="KW-0678">Repressor</keyword>
<dbReference type="GO" id="GO:0044781">
    <property type="term" value="P:bacterial-type flagellum organization"/>
    <property type="evidence" value="ECO:0007669"/>
    <property type="project" value="UniProtKB-KW"/>
</dbReference>
<comment type="function">
    <text evidence="5">A translational regulator that binds mRNA to regulate translation initiation and/or mRNA stability. Usually binds in the 5'-UTR at or near the Shine-Dalgarno sequence preventing ribosome-binding, thus repressing translation. Its main target seems to be the major flagellin gene, while its function is anatagonized by FliW.</text>
</comment>
<evidence type="ECO:0000256" key="2">
    <source>
        <dbReference type="ARBA" id="ARBA00022491"/>
    </source>
</evidence>
<dbReference type="Gene3D" id="2.60.40.4380">
    <property type="entry name" value="Translational regulator CsrA"/>
    <property type="match status" value="1"/>
</dbReference>
<dbReference type="GO" id="GO:1902208">
    <property type="term" value="P:regulation of bacterial-type flagellum assembly"/>
    <property type="evidence" value="ECO:0007669"/>
    <property type="project" value="UniProtKB-UniRule"/>
</dbReference>
<dbReference type="GO" id="GO:0006402">
    <property type="term" value="P:mRNA catabolic process"/>
    <property type="evidence" value="ECO:0007669"/>
    <property type="project" value="InterPro"/>
</dbReference>
<gene>
    <name evidence="5 6" type="primary">csrA</name>
    <name evidence="6" type="ORF">HW242_00135</name>
</gene>
<keyword evidence="5" id="KW-1005">Bacterial flagellum biogenesis</keyword>
<evidence type="ECO:0000256" key="4">
    <source>
        <dbReference type="ARBA" id="ARBA00022884"/>
    </source>
</evidence>
<dbReference type="InterPro" id="IPR003751">
    <property type="entry name" value="CsrA"/>
</dbReference>
<proteinExistence type="inferred from homology"/>
<comment type="similarity">
    <text evidence="5">Belongs to the CsrA/RsmA family.</text>
</comment>
<protein>
    <recommendedName>
        <fullName evidence="5">Translational regulator CsrA</fullName>
    </recommendedName>
</protein>
<comment type="subunit">
    <text evidence="5">Homodimer; the beta-strands of each monomer intercalate to form a hydrophobic core, while the alpha-helices form wings that extend away from the core.</text>
</comment>
<accession>A0A7M1MIN2</accession>
<evidence type="ECO:0000256" key="5">
    <source>
        <dbReference type="HAMAP-Rule" id="MF_00167"/>
    </source>
</evidence>
<dbReference type="InterPro" id="IPR036107">
    <property type="entry name" value="CsrA_sf"/>
</dbReference>
<dbReference type="NCBIfam" id="TIGR00202">
    <property type="entry name" value="csrA"/>
    <property type="match status" value="1"/>
</dbReference>
<dbReference type="Proteomes" id="UP000594890">
    <property type="component" value="Chromosome"/>
</dbReference>
<dbReference type="SUPFAM" id="SSF117130">
    <property type="entry name" value="CsrA-like"/>
    <property type="match status" value="1"/>
</dbReference>
<dbReference type="GO" id="GO:0005829">
    <property type="term" value="C:cytosol"/>
    <property type="evidence" value="ECO:0007669"/>
    <property type="project" value="TreeGrafter"/>
</dbReference>
<evidence type="ECO:0000313" key="7">
    <source>
        <dbReference type="Proteomes" id="UP000594890"/>
    </source>
</evidence>